<dbReference type="Gene3D" id="1.10.10.10">
    <property type="entry name" value="Winged helix-like DNA-binding domain superfamily/Winged helix DNA-binding domain"/>
    <property type="match status" value="1"/>
</dbReference>
<dbReference type="InterPro" id="IPR000847">
    <property type="entry name" value="LysR_HTH_N"/>
</dbReference>
<gene>
    <name evidence="6" type="ORF">PU560_15255</name>
</gene>
<evidence type="ECO:0000259" key="5">
    <source>
        <dbReference type="PROSITE" id="PS50931"/>
    </source>
</evidence>
<dbReference type="InterPro" id="IPR036390">
    <property type="entry name" value="WH_DNA-bd_sf"/>
</dbReference>
<comment type="similarity">
    <text evidence="1">Belongs to the LysR transcriptional regulatory family.</text>
</comment>
<dbReference type="SUPFAM" id="SSF46785">
    <property type="entry name" value="Winged helix' DNA-binding domain"/>
    <property type="match status" value="1"/>
</dbReference>
<dbReference type="Proteomes" id="UP001165561">
    <property type="component" value="Unassembled WGS sequence"/>
</dbReference>
<dbReference type="Pfam" id="PF00126">
    <property type="entry name" value="HTH_1"/>
    <property type="match status" value="1"/>
</dbReference>
<dbReference type="Pfam" id="PF03466">
    <property type="entry name" value="LysR_substrate"/>
    <property type="match status" value="1"/>
</dbReference>
<evidence type="ECO:0000256" key="3">
    <source>
        <dbReference type="ARBA" id="ARBA00023125"/>
    </source>
</evidence>
<evidence type="ECO:0000256" key="4">
    <source>
        <dbReference type="ARBA" id="ARBA00023163"/>
    </source>
</evidence>
<dbReference type="PROSITE" id="PS50931">
    <property type="entry name" value="HTH_LYSR"/>
    <property type="match status" value="1"/>
</dbReference>
<organism evidence="6 7">
    <name type="scientific">Georgenia halotolerans</name>
    <dbReference type="NCBI Taxonomy" id="3028317"/>
    <lineage>
        <taxon>Bacteria</taxon>
        <taxon>Bacillati</taxon>
        <taxon>Actinomycetota</taxon>
        <taxon>Actinomycetes</taxon>
        <taxon>Micrococcales</taxon>
        <taxon>Bogoriellaceae</taxon>
        <taxon>Georgenia</taxon>
    </lineage>
</organism>
<name>A0ABT5U0I1_9MICO</name>
<dbReference type="InterPro" id="IPR036388">
    <property type="entry name" value="WH-like_DNA-bd_sf"/>
</dbReference>
<dbReference type="SUPFAM" id="SSF53850">
    <property type="entry name" value="Periplasmic binding protein-like II"/>
    <property type="match status" value="1"/>
</dbReference>
<keyword evidence="4" id="KW-0804">Transcription</keyword>
<reference evidence="6" key="1">
    <citation type="submission" date="2023-02" db="EMBL/GenBank/DDBJ databases">
        <title>Georgenia sp.10Sc9-8, isolated from a soil sample collected from the Taklamakan desert.</title>
        <authorList>
            <person name="Liu S."/>
        </authorList>
    </citation>
    <scope>NUCLEOTIDE SEQUENCE</scope>
    <source>
        <strain evidence="6">10Sc9-8</strain>
    </source>
</reference>
<protein>
    <submittedName>
        <fullName evidence="6">LysR family transcriptional regulator</fullName>
    </submittedName>
</protein>
<keyword evidence="7" id="KW-1185">Reference proteome</keyword>
<evidence type="ECO:0000256" key="1">
    <source>
        <dbReference type="ARBA" id="ARBA00009437"/>
    </source>
</evidence>
<accession>A0ABT5U0I1</accession>
<feature type="domain" description="HTH lysR-type" evidence="5">
    <location>
        <begin position="3"/>
        <end position="60"/>
    </location>
</feature>
<comment type="caution">
    <text evidence="6">The sequence shown here is derived from an EMBL/GenBank/DDBJ whole genome shotgun (WGS) entry which is preliminary data.</text>
</comment>
<dbReference type="InterPro" id="IPR005119">
    <property type="entry name" value="LysR_subst-bd"/>
</dbReference>
<keyword evidence="3" id="KW-0238">DNA-binding</keyword>
<evidence type="ECO:0000313" key="6">
    <source>
        <dbReference type="EMBL" id="MDD9207812.1"/>
    </source>
</evidence>
<keyword evidence="2" id="KW-0805">Transcription regulation</keyword>
<dbReference type="InterPro" id="IPR050950">
    <property type="entry name" value="HTH-type_LysR_regulators"/>
</dbReference>
<evidence type="ECO:0000256" key="2">
    <source>
        <dbReference type="ARBA" id="ARBA00023015"/>
    </source>
</evidence>
<proteinExistence type="inferred from homology"/>
<evidence type="ECO:0000313" key="7">
    <source>
        <dbReference type="Proteomes" id="UP001165561"/>
    </source>
</evidence>
<dbReference type="Gene3D" id="3.40.190.10">
    <property type="entry name" value="Periplasmic binding protein-like II"/>
    <property type="match status" value="2"/>
</dbReference>
<dbReference type="EMBL" id="JARACI010001158">
    <property type="protein sequence ID" value="MDD9207812.1"/>
    <property type="molecule type" value="Genomic_DNA"/>
</dbReference>
<dbReference type="PANTHER" id="PTHR30419">
    <property type="entry name" value="HTH-TYPE TRANSCRIPTIONAL REGULATOR YBHD"/>
    <property type="match status" value="1"/>
</dbReference>
<sequence length="303" mass="32435">MEVDPRRLAVLLAVHRNGGVLAAADTMRVTASAISQQIARLEAEVGQPVLDRQPSGAVLTPAGRVLADAAERIEAEIADAERALYALGEDLTGTVVVGAFQTVIRSLLMPLLLELHDRLPGVELLVRELSAERGQRELRSGAVDMIVVEAEGVVGRTTPRYTQDVPILEEPWLVVMPASAPVPTTLRDLDGQVWLGVEPGTAAARATERVRTTFRMDAQVSHRYDDYDVALAMVAGGLGITLLPSLALHGEVPDGVQVVSVPGVGTRRLIVRHRATRTEPRPAVQAVIDEIVRAAANLPLAPE</sequence>